<dbReference type="PANTHER" id="PTHR10491">
    <property type="entry name" value="DTDP-4-DEHYDRORHAMNOSE REDUCTASE"/>
    <property type="match status" value="1"/>
</dbReference>
<dbReference type="CDD" id="cd00438">
    <property type="entry name" value="cupin_RmlC"/>
    <property type="match status" value="1"/>
</dbReference>
<gene>
    <name evidence="7" type="primary">rmlC</name>
    <name evidence="7" type="synonym">rmlD</name>
    <name evidence="7" type="ORF">AUCHE_18_00360</name>
</gene>
<keyword evidence="5" id="KW-0560">Oxidoreductase</keyword>
<dbReference type="eggNOG" id="COG1091">
    <property type="taxonomic scope" value="Bacteria"/>
</dbReference>
<comment type="function">
    <text evidence="5">Catalyzes the reduction of dTDP-6-deoxy-L-lyxo-4-hexulose to yield dTDP-L-rhamnose.</text>
</comment>
<dbReference type="Gene3D" id="3.90.25.10">
    <property type="entry name" value="UDP-galactose 4-epimerase, domain 1"/>
    <property type="match status" value="1"/>
</dbReference>
<dbReference type="InterPro" id="IPR005913">
    <property type="entry name" value="dTDP_dehydrorham_reduct"/>
</dbReference>
<evidence type="ECO:0000256" key="4">
    <source>
        <dbReference type="PIRSR" id="PIRSR600888-3"/>
    </source>
</evidence>
<evidence type="ECO:0000313" key="7">
    <source>
        <dbReference type="EMBL" id="GAB79035.1"/>
    </source>
</evidence>
<dbReference type="STRING" id="100225.SAMN05421595_2895"/>
<evidence type="ECO:0000256" key="1">
    <source>
        <dbReference type="ARBA" id="ARBA00010154"/>
    </source>
</evidence>
<name>K6VUP8_9MICO</name>
<dbReference type="GO" id="GO:0019305">
    <property type="term" value="P:dTDP-rhamnose biosynthetic process"/>
    <property type="evidence" value="ECO:0007669"/>
    <property type="project" value="UniProtKB-UniPathway"/>
</dbReference>
<proteinExistence type="inferred from homology"/>
<keyword evidence="5" id="KW-0521">NADP</keyword>
<dbReference type="AlphaFoldDB" id="K6VUP8"/>
<dbReference type="Pfam" id="PF04321">
    <property type="entry name" value="RmlD_sub_bind"/>
    <property type="match status" value="1"/>
</dbReference>
<dbReference type="InterPro" id="IPR029903">
    <property type="entry name" value="RmlD-like-bd"/>
</dbReference>
<dbReference type="SUPFAM" id="SSF51735">
    <property type="entry name" value="NAD(P)-binding Rossmann-fold domains"/>
    <property type="match status" value="1"/>
</dbReference>
<dbReference type="UniPathway" id="UPA00124"/>
<dbReference type="RefSeq" id="WP_006503792.1">
    <property type="nucleotide sequence ID" value="NZ_BAGZ01000018.1"/>
</dbReference>
<dbReference type="Proteomes" id="UP000008495">
    <property type="component" value="Unassembled WGS sequence"/>
</dbReference>
<protein>
    <recommendedName>
        <fullName evidence="5">dTDP-4-dehydrorhamnose reductase</fullName>
        <ecNumber evidence="5">1.1.1.133</ecNumber>
    </recommendedName>
</protein>
<dbReference type="InterPro" id="IPR014710">
    <property type="entry name" value="RmlC-like_jellyroll"/>
</dbReference>
<accession>K6VUP8</accession>
<dbReference type="InterPro" id="IPR036291">
    <property type="entry name" value="NAD(P)-bd_dom_sf"/>
</dbReference>
<evidence type="ECO:0000256" key="3">
    <source>
        <dbReference type="PIRSR" id="PIRSR600888-1"/>
    </source>
</evidence>
<dbReference type="SUPFAM" id="SSF51182">
    <property type="entry name" value="RmlC-like cupins"/>
    <property type="match status" value="1"/>
</dbReference>
<comment type="caution">
    <text evidence="7">The sequence shown here is derived from an EMBL/GenBank/DDBJ whole genome shotgun (WGS) entry which is preliminary data.</text>
</comment>
<dbReference type="Gene3D" id="2.60.120.10">
    <property type="entry name" value="Jelly Rolls"/>
    <property type="match status" value="1"/>
</dbReference>
<feature type="site" description="Participates in a stacking interaction with the thymidine ring of dTDP-4-oxo-6-deoxyglucose" evidence="4">
    <location>
        <position position="134"/>
    </location>
</feature>
<feature type="active site" description="Proton acceptor" evidence="3">
    <location>
        <position position="65"/>
    </location>
</feature>
<feature type="active site" description="Proton donor" evidence="3">
    <location>
        <position position="128"/>
    </location>
</feature>
<comment type="similarity">
    <text evidence="1">Belongs to the dTDP-4-dehydrorhamnose 3,5-epimerase family.</text>
</comment>
<dbReference type="OrthoDB" id="9803892at2"/>
<dbReference type="InterPro" id="IPR000888">
    <property type="entry name" value="RmlC-like"/>
</dbReference>
<dbReference type="CDD" id="cd05254">
    <property type="entry name" value="dTDP_HR_like_SDR_e"/>
    <property type="match status" value="1"/>
</dbReference>
<organism evidence="7 8">
    <name type="scientific">Austwickia chelonae NBRC 105200</name>
    <dbReference type="NCBI Taxonomy" id="1184607"/>
    <lineage>
        <taxon>Bacteria</taxon>
        <taxon>Bacillati</taxon>
        <taxon>Actinomycetota</taxon>
        <taxon>Actinomycetes</taxon>
        <taxon>Micrococcales</taxon>
        <taxon>Dermatophilaceae</taxon>
        <taxon>Austwickia</taxon>
    </lineage>
</organism>
<sequence>MTGPTLRNTEIPGLLVLTLPVHGDQRGWFKENWQREKMTAAGLPDFGPVQHNVSFNAGHVTRGFHAEPWDKLVSVVTGRVFGAWVDLRSGPTFGQVVTTTIDPGAAVFVPRGVANAYQSLEEGTAYTYLVNDHWSPQATAGYTFVNLADPALGVDWPLPLAETTRSPADLDHPPLAEVTPLTAGRCLVLGADGQLGRALRTALPEAEFLTRADCDLSDANSLDRIDWSGVDSVINAAAYTSVDHAEKLEGRRQAWAVNVDGVARLVDHARKHRFTLVHVSSDYVFDGTVEEHHEDEPFSPLGVYGVTKAAGDRIVAGLPRHYLVRTSWVVGEGRNFVSTMADLAGRGVCPDVVDDQYGRLTFTQDLAAGIVHLLQNSAPYGTYNLSNSGPAHSWAQIAAEIFRLCGRNPEEVTPVSTSVYGTGRDMAPRPRHSALRLDKIIATGFTPPPAAERLAEMVCTQRS</sequence>
<dbReference type="EC" id="1.1.1.133" evidence="5"/>
<keyword evidence="8" id="KW-1185">Reference proteome</keyword>
<evidence type="ECO:0000256" key="2">
    <source>
        <dbReference type="ARBA" id="ARBA00010944"/>
    </source>
</evidence>
<evidence type="ECO:0000259" key="6">
    <source>
        <dbReference type="Pfam" id="PF04321"/>
    </source>
</evidence>
<dbReference type="GO" id="GO:0008830">
    <property type="term" value="F:dTDP-4-dehydrorhamnose 3,5-epimerase activity"/>
    <property type="evidence" value="ECO:0007669"/>
    <property type="project" value="InterPro"/>
</dbReference>
<evidence type="ECO:0000256" key="5">
    <source>
        <dbReference type="RuleBase" id="RU364082"/>
    </source>
</evidence>
<comment type="similarity">
    <text evidence="2 5">Belongs to the dTDP-4-dehydrorhamnose reductase family.</text>
</comment>
<dbReference type="GO" id="GO:0008831">
    <property type="term" value="F:dTDP-4-dehydrorhamnose reductase activity"/>
    <property type="evidence" value="ECO:0007669"/>
    <property type="project" value="UniProtKB-EC"/>
</dbReference>
<evidence type="ECO:0000313" key="8">
    <source>
        <dbReference type="Proteomes" id="UP000008495"/>
    </source>
</evidence>
<dbReference type="EMBL" id="BAGZ01000018">
    <property type="protein sequence ID" value="GAB79035.1"/>
    <property type="molecule type" value="Genomic_DNA"/>
</dbReference>
<dbReference type="Gene3D" id="3.40.50.720">
    <property type="entry name" value="NAD(P)-binding Rossmann-like Domain"/>
    <property type="match status" value="1"/>
</dbReference>
<dbReference type="PANTHER" id="PTHR10491:SF4">
    <property type="entry name" value="METHIONINE ADENOSYLTRANSFERASE 2 SUBUNIT BETA"/>
    <property type="match status" value="1"/>
</dbReference>
<reference evidence="7 8" key="1">
    <citation type="submission" date="2012-08" db="EMBL/GenBank/DDBJ databases">
        <title>Whole genome shotgun sequence of Austwickia chelonae NBRC 105200.</title>
        <authorList>
            <person name="Yoshida I."/>
            <person name="Hosoyama A."/>
            <person name="Tsuchikane K."/>
            <person name="Katsumata H."/>
            <person name="Ando Y."/>
            <person name="Ohji S."/>
            <person name="Hamada M."/>
            <person name="Tamura T."/>
            <person name="Yamazoe A."/>
            <person name="Yamazaki S."/>
            <person name="Fujita N."/>
        </authorList>
    </citation>
    <scope>NUCLEOTIDE SEQUENCE [LARGE SCALE GENOMIC DNA]</scope>
    <source>
        <strain evidence="7 8">NBRC 105200</strain>
    </source>
</reference>
<dbReference type="eggNOG" id="COG1898">
    <property type="taxonomic scope" value="Bacteria"/>
</dbReference>
<feature type="domain" description="RmlD-like substrate binding" evidence="6">
    <location>
        <begin position="185"/>
        <end position="458"/>
    </location>
</feature>
<comment type="pathway">
    <text evidence="5">Carbohydrate biosynthesis; dTDP-L-rhamnose biosynthesis.</text>
</comment>
<dbReference type="Pfam" id="PF00908">
    <property type="entry name" value="dTDP_sugar_isom"/>
    <property type="match status" value="1"/>
</dbReference>
<dbReference type="InterPro" id="IPR011051">
    <property type="entry name" value="RmlC_Cupin_sf"/>
</dbReference>